<feature type="compositionally biased region" description="Basic and acidic residues" evidence="1">
    <location>
        <begin position="141"/>
        <end position="152"/>
    </location>
</feature>
<dbReference type="NCBIfam" id="TIGR02271">
    <property type="entry name" value="YsnF/AvaK domain"/>
    <property type="match status" value="1"/>
</dbReference>
<dbReference type="PANTHER" id="PTHR38463:SF1">
    <property type="entry name" value="STRESS RESPONSE PROTEIN YSNF"/>
    <property type="match status" value="1"/>
</dbReference>
<organism evidence="4">
    <name type="scientific">uncultured Rubrobacteraceae bacterium</name>
    <dbReference type="NCBI Taxonomy" id="349277"/>
    <lineage>
        <taxon>Bacteria</taxon>
        <taxon>Bacillati</taxon>
        <taxon>Actinomycetota</taxon>
        <taxon>Rubrobacteria</taxon>
        <taxon>Rubrobacterales</taxon>
        <taxon>Rubrobacteraceae</taxon>
        <taxon>environmental samples</taxon>
    </lineage>
</organism>
<feature type="region of interest" description="Disordered" evidence="1">
    <location>
        <begin position="103"/>
        <end position="164"/>
    </location>
</feature>
<gene>
    <name evidence="4" type="ORF">AVDCRST_MAG22-205</name>
</gene>
<dbReference type="InterPro" id="IPR014747">
    <property type="entry name" value="Bac_photo_RC_H_C"/>
</dbReference>
<evidence type="ECO:0000259" key="2">
    <source>
        <dbReference type="Pfam" id="PF05239"/>
    </source>
</evidence>
<accession>A0A6J4NHT0</accession>
<dbReference type="PANTHER" id="PTHR38463">
    <property type="entry name" value="STRESS RESPONSE PROTEIN YSNF"/>
    <property type="match status" value="1"/>
</dbReference>
<proteinExistence type="predicted"/>
<feature type="domain" description="PRC-barrel" evidence="2">
    <location>
        <begin position="9"/>
        <end position="73"/>
    </location>
</feature>
<dbReference type="Pfam" id="PF09557">
    <property type="entry name" value="DUF2382"/>
    <property type="match status" value="1"/>
</dbReference>
<evidence type="ECO:0000313" key="4">
    <source>
        <dbReference type="EMBL" id="CAA9384912.1"/>
    </source>
</evidence>
<dbReference type="InterPro" id="IPR052967">
    <property type="entry name" value="Stress_Response_Assoc"/>
</dbReference>
<dbReference type="AlphaFoldDB" id="A0A6J4NHT0"/>
<reference evidence="4" key="1">
    <citation type="submission" date="2020-02" db="EMBL/GenBank/DDBJ databases">
        <authorList>
            <person name="Meier V. D."/>
        </authorList>
    </citation>
    <scope>NUCLEOTIDE SEQUENCE</scope>
    <source>
        <strain evidence="4">AVDCRST_MAG22</strain>
    </source>
</reference>
<name>A0A6J4NHT0_9ACTN</name>
<dbReference type="Pfam" id="PF05239">
    <property type="entry name" value="PRC"/>
    <property type="match status" value="1"/>
</dbReference>
<dbReference type="InterPro" id="IPR027275">
    <property type="entry name" value="PRC-brl_dom"/>
</dbReference>
<dbReference type="GO" id="GO:0030077">
    <property type="term" value="C:plasma membrane light-harvesting complex"/>
    <property type="evidence" value="ECO:0007669"/>
    <property type="project" value="InterPro"/>
</dbReference>
<dbReference type="Gene3D" id="3.90.50.10">
    <property type="entry name" value="Photosynthetic Reaction Center, subunit H, domain 2"/>
    <property type="match status" value="1"/>
</dbReference>
<evidence type="ECO:0008006" key="5">
    <source>
        <dbReference type="Google" id="ProtNLM"/>
    </source>
</evidence>
<protein>
    <recommendedName>
        <fullName evidence="5">DUF2382 domain-containing protein</fullName>
    </recommendedName>
</protein>
<dbReference type="GO" id="GO:0019684">
    <property type="term" value="P:photosynthesis, light reaction"/>
    <property type="evidence" value="ECO:0007669"/>
    <property type="project" value="InterPro"/>
</dbReference>
<evidence type="ECO:0000259" key="3">
    <source>
        <dbReference type="Pfam" id="PF09557"/>
    </source>
</evidence>
<evidence type="ECO:0000256" key="1">
    <source>
        <dbReference type="SAM" id="MobiDB-lite"/>
    </source>
</evidence>
<sequence>MAYEERYADYEVYDRGGERLGHVESLFLDENDRPEYLGVKMGLLGTRSTLLPWALVTSADEEGGRLKVDLDKETAESGPAFEDDQEITPELEREVSAHYGLGQATEDGGAYGDYYSGTEHPSTPGQDRTRPAATIDDTEAEAFREHDREGGSQREPGIDPEDEIRVQRSEEELVAGTTRREAGALRVRKRVRTDRERMEVPVRREEVHVERVPVSGEATEAEIGEDEIVVPVTEDEIVVSKRAVVKEEVRIRKDVVESTEVVEEDVRREEIDVQDETGRRSV</sequence>
<dbReference type="InterPro" id="IPR019060">
    <property type="entry name" value="DUF2382"/>
</dbReference>
<dbReference type="InterPro" id="IPR011033">
    <property type="entry name" value="PRC_barrel-like_sf"/>
</dbReference>
<dbReference type="EMBL" id="CADCUV010000012">
    <property type="protein sequence ID" value="CAA9384912.1"/>
    <property type="molecule type" value="Genomic_DNA"/>
</dbReference>
<feature type="domain" description="DUF2382" evidence="3">
    <location>
        <begin position="167"/>
        <end position="273"/>
    </location>
</feature>
<dbReference type="SUPFAM" id="SSF50346">
    <property type="entry name" value="PRC-barrel domain"/>
    <property type="match status" value="1"/>
</dbReference>